<dbReference type="EMBL" id="QGTJ01000003">
    <property type="protein sequence ID" value="PWV63392.1"/>
    <property type="molecule type" value="Genomic_DNA"/>
</dbReference>
<dbReference type="Pfam" id="PF02569">
    <property type="entry name" value="Pantoate_ligase"/>
    <property type="match status" value="1"/>
</dbReference>
<dbReference type="SUPFAM" id="SSF52374">
    <property type="entry name" value="Nucleotidylyl transferase"/>
    <property type="match status" value="1"/>
</dbReference>
<feature type="active site" description="Proton donor" evidence="8">
    <location>
        <position position="37"/>
    </location>
</feature>
<dbReference type="NCBIfam" id="TIGR00125">
    <property type="entry name" value="cyt_tran_rel"/>
    <property type="match status" value="1"/>
</dbReference>
<dbReference type="InterPro" id="IPR004821">
    <property type="entry name" value="Cyt_trans-like"/>
</dbReference>
<dbReference type="CDD" id="cd00560">
    <property type="entry name" value="PanC"/>
    <property type="match status" value="1"/>
</dbReference>
<keyword evidence="3 8" id="KW-0436">Ligase</keyword>
<evidence type="ECO:0000256" key="5">
    <source>
        <dbReference type="ARBA" id="ARBA00022741"/>
    </source>
</evidence>
<dbReference type="PANTHER" id="PTHR21299:SF1">
    <property type="entry name" value="PANTOATE--BETA-ALANINE LIGASE"/>
    <property type="match status" value="1"/>
</dbReference>
<feature type="binding site" evidence="8">
    <location>
        <position position="178"/>
    </location>
    <ligand>
        <name>ATP</name>
        <dbReference type="ChEBI" id="CHEBI:30616"/>
    </ligand>
</feature>
<evidence type="ECO:0000256" key="2">
    <source>
        <dbReference type="ARBA" id="ARBA00009256"/>
    </source>
</evidence>
<keyword evidence="6 8" id="KW-0067">ATP-binding</keyword>
<feature type="binding site" evidence="8">
    <location>
        <begin position="149"/>
        <end position="152"/>
    </location>
    <ligand>
        <name>ATP</name>
        <dbReference type="ChEBI" id="CHEBI:30616"/>
    </ligand>
</feature>
<comment type="miscellaneous">
    <text evidence="8">The reaction proceeds by a bi uni uni bi ping pong mechanism.</text>
</comment>
<dbReference type="InterPro" id="IPR003721">
    <property type="entry name" value="Pantoate_ligase"/>
</dbReference>
<keyword evidence="8" id="KW-0963">Cytoplasm</keyword>
<sequence length="282" mass="30737">MNRVHGIAELRERVAAWRRDGQRVALVPTMGNLHAGHVALVVRARELADRVVASVFVNPLQFGPNEDFGSYPRTLDADAQRLQPVGLDILFAPAVSDMYPRGVAGTTVVKVSGLTETLCGLSRPGHFDGVTTVVSKLFHIVQPDVGVFGEKDWQQLQVIRRMVADLDMPIHVEGLPTVREDDGLAMSSRNGYLSAAERALAPALYAALGAAAERIREGERDYPLVETALAETLETAGFRPDYVQVRRAQDLATPTADERELRILAAAWLGRARLIDNVGVSV</sequence>
<keyword evidence="4 8" id="KW-0566">Pantothenate biosynthesis</keyword>
<dbReference type="PANTHER" id="PTHR21299">
    <property type="entry name" value="CYTIDYLATE KINASE/PANTOATE-BETA-ALANINE LIGASE"/>
    <property type="match status" value="1"/>
</dbReference>
<dbReference type="Proteomes" id="UP000246569">
    <property type="component" value="Unassembled WGS sequence"/>
</dbReference>
<evidence type="ECO:0000256" key="8">
    <source>
        <dbReference type="HAMAP-Rule" id="MF_00158"/>
    </source>
</evidence>
<feature type="binding site" evidence="8">
    <location>
        <position position="61"/>
    </location>
    <ligand>
        <name>beta-alanine</name>
        <dbReference type="ChEBI" id="CHEBI:57966"/>
    </ligand>
</feature>
<comment type="subunit">
    <text evidence="8">Homodimer.</text>
</comment>
<dbReference type="FunFam" id="3.30.1300.10:FF:000001">
    <property type="entry name" value="Pantothenate synthetase"/>
    <property type="match status" value="1"/>
</dbReference>
<dbReference type="HAMAP" id="MF_00158">
    <property type="entry name" value="PanC"/>
    <property type="match status" value="1"/>
</dbReference>
<feature type="binding site" evidence="8">
    <location>
        <begin position="186"/>
        <end position="189"/>
    </location>
    <ligand>
        <name>ATP</name>
        <dbReference type="ChEBI" id="CHEBI:30616"/>
    </ligand>
</feature>
<dbReference type="UniPathway" id="UPA00028">
    <property type="reaction ID" value="UER00005"/>
</dbReference>
<keyword evidence="5 8" id="KW-0547">Nucleotide-binding</keyword>
<reference evidence="9 10" key="1">
    <citation type="submission" date="2018-05" db="EMBL/GenBank/DDBJ databases">
        <title>Genomic Encyclopedia of Type Strains, Phase IV (KMG-IV): sequencing the most valuable type-strain genomes for metagenomic binning, comparative biology and taxonomic classification.</title>
        <authorList>
            <person name="Goeker M."/>
        </authorList>
    </citation>
    <scope>NUCLEOTIDE SEQUENCE [LARGE SCALE GENOMIC DNA]</scope>
    <source>
        <strain evidence="9 10">DSM 23606</strain>
    </source>
</reference>
<feature type="binding site" evidence="8">
    <location>
        <position position="155"/>
    </location>
    <ligand>
        <name>(R)-pantoate</name>
        <dbReference type="ChEBI" id="CHEBI:15980"/>
    </ligand>
</feature>
<evidence type="ECO:0000256" key="6">
    <source>
        <dbReference type="ARBA" id="ARBA00022840"/>
    </source>
</evidence>
<comment type="function">
    <text evidence="8">Catalyzes the condensation of pantoate with beta-alanine in an ATP-dependent reaction via a pantoyl-adenylate intermediate.</text>
</comment>
<evidence type="ECO:0000256" key="3">
    <source>
        <dbReference type="ARBA" id="ARBA00022598"/>
    </source>
</evidence>
<dbReference type="GO" id="GO:0004592">
    <property type="term" value="F:pantoate-beta-alanine ligase activity"/>
    <property type="evidence" value="ECO:0007669"/>
    <property type="project" value="UniProtKB-UniRule"/>
</dbReference>
<organism evidence="9 10">
    <name type="scientific">Plasticicumulans acidivorans</name>
    <dbReference type="NCBI Taxonomy" id="886464"/>
    <lineage>
        <taxon>Bacteria</taxon>
        <taxon>Pseudomonadati</taxon>
        <taxon>Pseudomonadota</taxon>
        <taxon>Gammaproteobacteria</taxon>
        <taxon>Candidatus Competibacteraceae</taxon>
        <taxon>Plasticicumulans</taxon>
    </lineage>
</organism>
<proteinExistence type="inferred from homology"/>
<dbReference type="Gene3D" id="3.40.50.620">
    <property type="entry name" value="HUPs"/>
    <property type="match status" value="1"/>
</dbReference>
<protein>
    <recommendedName>
        <fullName evidence="8">Pantothenate synthetase</fullName>
        <shortName evidence="8">PS</shortName>
        <ecNumber evidence="8">6.3.2.1</ecNumber>
    </recommendedName>
    <alternativeName>
        <fullName evidence="8">Pantoate--beta-alanine ligase</fullName>
    </alternativeName>
    <alternativeName>
        <fullName evidence="8">Pantoate-activating enzyme</fullName>
    </alternativeName>
</protein>
<evidence type="ECO:0000256" key="4">
    <source>
        <dbReference type="ARBA" id="ARBA00022655"/>
    </source>
</evidence>
<dbReference type="GO" id="GO:0005524">
    <property type="term" value="F:ATP binding"/>
    <property type="evidence" value="ECO:0007669"/>
    <property type="project" value="UniProtKB-KW"/>
</dbReference>
<evidence type="ECO:0000256" key="1">
    <source>
        <dbReference type="ARBA" id="ARBA00004990"/>
    </source>
</evidence>
<dbReference type="OrthoDB" id="9773087at2"/>
<dbReference type="Gene3D" id="3.30.1300.10">
    <property type="entry name" value="Pantoate-beta-alanine ligase, C-terminal domain"/>
    <property type="match status" value="1"/>
</dbReference>
<dbReference type="RefSeq" id="WP_110017890.1">
    <property type="nucleotide sequence ID" value="NZ_QGTJ01000003.1"/>
</dbReference>
<dbReference type="FunFam" id="3.40.50.620:FF:000013">
    <property type="entry name" value="Pantothenate synthetase"/>
    <property type="match status" value="1"/>
</dbReference>
<dbReference type="NCBIfam" id="TIGR00018">
    <property type="entry name" value="panC"/>
    <property type="match status" value="1"/>
</dbReference>
<dbReference type="GO" id="GO:0005829">
    <property type="term" value="C:cytosol"/>
    <property type="evidence" value="ECO:0007669"/>
    <property type="project" value="TreeGrafter"/>
</dbReference>
<comment type="catalytic activity">
    <reaction evidence="7 8">
        <text>(R)-pantoate + beta-alanine + ATP = (R)-pantothenate + AMP + diphosphate + H(+)</text>
        <dbReference type="Rhea" id="RHEA:10912"/>
        <dbReference type="ChEBI" id="CHEBI:15378"/>
        <dbReference type="ChEBI" id="CHEBI:15980"/>
        <dbReference type="ChEBI" id="CHEBI:29032"/>
        <dbReference type="ChEBI" id="CHEBI:30616"/>
        <dbReference type="ChEBI" id="CHEBI:33019"/>
        <dbReference type="ChEBI" id="CHEBI:57966"/>
        <dbReference type="ChEBI" id="CHEBI:456215"/>
        <dbReference type="EC" id="6.3.2.1"/>
    </reaction>
</comment>
<dbReference type="InterPro" id="IPR042176">
    <property type="entry name" value="Pantoate_ligase_C"/>
</dbReference>
<dbReference type="AlphaFoldDB" id="A0A317MYN3"/>
<feature type="binding site" evidence="8">
    <location>
        <position position="61"/>
    </location>
    <ligand>
        <name>(R)-pantoate</name>
        <dbReference type="ChEBI" id="CHEBI:15980"/>
    </ligand>
</feature>
<comment type="caution">
    <text evidence="9">The sequence shown here is derived from an EMBL/GenBank/DDBJ whole genome shotgun (WGS) entry which is preliminary data.</text>
</comment>
<name>A0A317MYN3_9GAMM</name>
<evidence type="ECO:0000313" key="10">
    <source>
        <dbReference type="Proteomes" id="UP000246569"/>
    </source>
</evidence>
<accession>A0A317MYN3</accession>
<feature type="binding site" evidence="8">
    <location>
        <begin position="30"/>
        <end position="37"/>
    </location>
    <ligand>
        <name>ATP</name>
        <dbReference type="ChEBI" id="CHEBI:30616"/>
    </ligand>
</feature>
<dbReference type="EC" id="6.3.2.1" evidence="8"/>
<evidence type="ECO:0000313" key="9">
    <source>
        <dbReference type="EMBL" id="PWV63392.1"/>
    </source>
</evidence>
<comment type="pathway">
    <text evidence="1 8">Cofactor biosynthesis; (R)-pantothenate biosynthesis; (R)-pantothenate from (R)-pantoate and beta-alanine: step 1/1.</text>
</comment>
<evidence type="ECO:0000256" key="7">
    <source>
        <dbReference type="ARBA" id="ARBA00048258"/>
    </source>
</evidence>
<dbReference type="GO" id="GO:0015940">
    <property type="term" value="P:pantothenate biosynthetic process"/>
    <property type="evidence" value="ECO:0007669"/>
    <property type="project" value="UniProtKB-UniRule"/>
</dbReference>
<gene>
    <name evidence="8" type="primary">panC</name>
    <name evidence="9" type="ORF">C7443_103317</name>
</gene>
<dbReference type="InterPro" id="IPR014729">
    <property type="entry name" value="Rossmann-like_a/b/a_fold"/>
</dbReference>
<keyword evidence="10" id="KW-1185">Reference proteome</keyword>
<comment type="subcellular location">
    <subcellularLocation>
        <location evidence="8">Cytoplasm</location>
    </subcellularLocation>
</comment>
<comment type="similarity">
    <text evidence="2 8">Belongs to the pantothenate synthetase family.</text>
</comment>